<feature type="compositionally biased region" description="Basic and acidic residues" evidence="1">
    <location>
        <begin position="79"/>
        <end position="89"/>
    </location>
</feature>
<name>A0ABQ9GEQ2_9NEOP</name>
<accession>A0ABQ9GEQ2</accession>
<feature type="compositionally biased region" description="Basic and acidic residues" evidence="1">
    <location>
        <begin position="15"/>
        <end position="26"/>
    </location>
</feature>
<sequence>MKPTTNVKRKCFMISDDRPTELDKSSEYPSDYSEIDSDGDKLSGTSEEEPSIKPTSLEVDEYSLVKFSSKERKCFMISDDRPTELDKSSEYPSDYSEIDSDGDKLSGTSEEEPSIKPTSLEVDEYSLVKFSSKESVL</sequence>
<comment type="caution">
    <text evidence="2">The sequence shown here is derived from an EMBL/GenBank/DDBJ whole genome shotgun (WGS) entry which is preliminary data.</text>
</comment>
<protein>
    <submittedName>
        <fullName evidence="2">Uncharacterized protein</fullName>
    </submittedName>
</protein>
<feature type="region of interest" description="Disordered" evidence="1">
    <location>
        <begin position="1"/>
        <end position="56"/>
    </location>
</feature>
<proteinExistence type="predicted"/>
<dbReference type="Proteomes" id="UP001159363">
    <property type="component" value="Chromosome 12"/>
</dbReference>
<reference evidence="2 3" key="1">
    <citation type="submission" date="2023-02" db="EMBL/GenBank/DDBJ databases">
        <title>LHISI_Scaffold_Assembly.</title>
        <authorList>
            <person name="Stuart O.P."/>
            <person name="Cleave R."/>
            <person name="Magrath M.J.L."/>
            <person name="Mikheyev A.S."/>
        </authorList>
    </citation>
    <scope>NUCLEOTIDE SEQUENCE [LARGE SCALE GENOMIC DNA]</scope>
    <source>
        <strain evidence="2">Daus_M_001</strain>
        <tissue evidence="2">Leg muscle</tissue>
    </source>
</reference>
<evidence type="ECO:0000313" key="3">
    <source>
        <dbReference type="Proteomes" id="UP001159363"/>
    </source>
</evidence>
<keyword evidence="3" id="KW-1185">Reference proteome</keyword>
<feature type="region of interest" description="Disordered" evidence="1">
    <location>
        <begin position="79"/>
        <end position="119"/>
    </location>
</feature>
<evidence type="ECO:0000256" key="1">
    <source>
        <dbReference type="SAM" id="MobiDB-lite"/>
    </source>
</evidence>
<gene>
    <name evidence="2" type="ORF">PR048_029685</name>
</gene>
<evidence type="ECO:0000313" key="2">
    <source>
        <dbReference type="EMBL" id="KAJ8870662.1"/>
    </source>
</evidence>
<organism evidence="2 3">
    <name type="scientific">Dryococelus australis</name>
    <dbReference type="NCBI Taxonomy" id="614101"/>
    <lineage>
        <taxon>Eukaryota</taxon>
        <taxon>Metazoa</taxon>
        <taxon>Ecdysozoa</taxon>
        <taxon>Arthropoda</taxon>
        <taxon>Hexapoda</taxon>
        <taxon>Insecta</taxon>
        <taxon>Pterygota</taxon>
        <taxon>Neoptera</taxon>
        <taxon>Polyneoptera</taxon>
        <taxon>Phasmatodea</taxon>
        <taxon>Verophasmatodea</taxon>
        <taxon>Anareolatae</taxon>
        <taxon>Phasmatidae</taxon>
        <taxon>Eurycanthinae</taxon>
        <taxon>Dryococelus</taxon>
    </lineage>
</organism>
<dbReference type="EMBL" id="JARBHB010000013">
    <property type="protein sequence ID" value="KAJ8870662.1"/>
    <property type="molecule type" value="Genomic_DNA"/>
</dbReference>